<accession>A0AAV9E9C3</accession>
<reference evidence="1" key="2">
    <citation type="submission" date="2023-06" db="EMBL/GenBank/DDBJ databases">
        <authorList>
            <person name="Ma L."/>
            <person name="Liu K.-W."/>
            <person name="Li Z."/>
            <person name="Hsiao Y.-Y."/>
            <person name="Qi Y."/>
            <person name="Fu T."/>
            <person name="Tang G."/>
            <person name="Zhang D."/>
            <person name="Sun W.-H."/>
            <person name="Liu D.-K."/>
            <person name="Li Y."/>
            <person name="Chen G.-Z."/>
            <person name="Liu X.-D."/>
            <person name="Liao X.-Y."/>
            <person name="Jiang Y.-T."/>
            <person name="Yu X."/>
            <person name="Hao Y."/>
            <person name="Huang J."/>
            <person name="Zhao X.-W."/>
            <person name="Ke S."/>
            <person name="Chen Y.-Y."/>
            <person name="Wu W.-L."/>
            <person name="Hsu J.-L."/>
            <person name="Lin Y.-F."/>
            <person name="Huang M.-D."/>
            <person name="Li C.-Y."/>
            <person name="Huang L."/>
            <person name="Wang Z.-W."/>
            <person name="Zhao X."/>
            <person name="Zhong W.-Y."/>
            <person name="Peng D.-H."/>
            <person name="Ahmad S."/>
            <person name="Lan S."/>
            <person name="Zhang J.-S."/>
            <person name="Tsai W.-C."/>
            <person name="Van De Peer Y."/>
            <person name="Liu Z.-J."/>
        </authorList>
    </citation>
    <scope>NUCLEOTIDE SEQUENCE</scope>
    <source>
        <strain evidence="1">CP</strain>
        <tissue evidence="1">Leaves</tissue>
    </source>
</reference>
<sequence length="65" mass="7538">MESWARVVRGDDTWLKLLVLTHGLGDPGPNLPPLGMVSVEEHPQCFMWIDELRRMRRPDYHPVSV</sequence>
<name>A0AAV9E9C3_ACOCL</name>
<dbReference type="AlphaFoldDB" id="A0AAV9E9C3"/>
<comment type="caution">
    <text evidence="1">The sequence shown here is derived from an EMBL/GenBank/DDBJ whole genome shotgun (WGS) entry which is preliminary data.</text>
</comment>
<evidence type="ECO:0000313" key="1">
    <source>
        <dbReference type="EMBL" id="KAK1309947.1"/>
    </source>
</evidence>
<protein>
    <submittedName>
        <fullName evidence="1">Uncharacterized protein</fullName>
    </submittedName>
</protein>
<proteinExistence type="predicted"/>
<dbReference type="Proteomes" id="UP001180020">
    <property type="component" value="Unassembled WGS sequence"/>
</dbReference>
<organism evidence="1 2">
    <name type="scientific">Acorus calamus</name>
    <name type="common">Sweet flag</name>
    <dbReference type="NCBI Taxonomy" id="4465"/>
    <lineage>
        <taxon>Eukaryota</taxon>
        <taxon>Viridiplantae</taxon>
        <taxon>Streptophyta</taxon>
        <taxon>Embryophyta</taxon>
        <taxon>Tracheophyta</taxon>
        <taxon>Spermatophyta</taxon>
        <taxon>Magnoliopsida</taxon>
        <taxon>Liliopsida</taxon>
        <taxon>Acoraceae</taxon>
        <taxon>Acorus</taxon>
    </lineage>
</organism>
<dbReference type="EMBL" id="JAUJYO010000008">
    <property type="protein sequence ID" value="KAK1309947.1"/>
    <property type="molecule type" value="Genomic_DNA"/>
</dbReference>
<keyword evidence="2" id="KW-1185">Reference proteome</keyword>
<gene>
    <name evidence="1" type="ORF">QJS10_CPA08g01197</name>
</gene>
<reference evidence="1" key="1">
    <citation type="journal article" date="2023" name="Nat. Commun.">
        <title>Diploid and tetraploid genomes of Acorus and the evolution of monocots.</title>
        <authorList>
            <person name="Ma L."/>
            <person name="Liu K.W."/>
            <person name="Li Z."/>
            <person name="Hsiao Y.Y."/>
            <person name="Qi Y."/>
            <person name="Fu T."/>
            <person name="Tang G.D."/>
            <person name="Zhang D."/>
            <person name="Sun W.H."/>
            <person name="Liu D.K."/>
            <person name="Li Y."/>
            <person name="Chen G.Z."/>
            <person name="Liu X.D."/>
            <person name="Liao X.Y."/>
            <person name="Jiang Y.T."/>
            <person name="Yu X."/>
            <person name="Hao Y."/>
            <person name="Huang J."/>
            <person name="Zhao X.W."/>
            <person name="Ke S."/>
            <person name="Chen Y.Y."/>
            <person name="Wu W.L."/>
            <person name="Hsu J.L."/>
            <person name="Lin Y.F."/>
            <person name="Huang M.D."/>
            <person name="Li C.Y."/>
            <person name="Huang L."/>
            <person name="Wang Z.W."/>
            <person name="Zhao X."/>
            <person name="Zhong W.Y."/>
            <person name="Peng D.H."/>
            <person name="Ahmad S."/>
            <person name="Lan S."/>
            <person name="Zhang J.S."/>
            <person name="Tsai W.C."/>
            <person name="Van de Peer Y."/>
            <person name="Liu Z.J."/>
        </authorList>
    </citation>
    <scope>NUCLEOTIDE SEQUENCE</scope>
    <source>
        <strain evidence="1">CP</strain>
    </source>
</reference>
<evidence type="ECO:0000313" key="2">
    <source>
        <dbReference type="Proteomes" id="UP001180020"/>
    </source>
</evidence>